<dbReference type="STRING" id="187868.SAMN05192589_107141"/>
<sequence length="97" mass="10700">MGNAITPETRALWLFLRNLGDWWTAAQIAHHWRPTFTVGEVDNHMRALMHGGFVAQRPTEGDALWAYAVTSDCLSLPGHERAALTTSTTTEGANHAD</sequence>
<dbReference type="EMBL" id="FMZC01000007">
    <property type="protein sequence ID" value="SDD57180.1"/>
    <property type="molecule type" value="Genomic_DNA"/>
</dbReference>
<dbReference type="OrthoDB" id="8820016at2"/>
<name>A0A1G6VU11_9BURK</name>
<keyword evidence="2" id="KW-1185">Reference proteome</keyword>
<evidence type="ECO:0008006" key="3">
    <source>
        <dbReference type="Google" id="ProtNLM"/>
    </source>
</evidence>
<organism evidence="1 2">
    <name type="scientific">Paracidovorax valerianellae</name>
    <dbReference type="NCBI Taxonomy" id="187868"/>
    <lineage>
        <taxon>Bacteria</taxon>
        <taxon>Pseudomonadati</taxon>
        <taxon>Pseudomonadota</taxon>
        <taxon>Betaproteobacteria</taxon>
        <taxon>Burkholderiales</taxon>
        <taxon>Comamonadaceae</taxon>
        <taxon>Paracidovorax</taxon>
    </lineage>
</organism>
<accession>A0A1G6VU11</accession>
<protein>
    <recommendedName>
        <fullName evidence="3">Helix-turn-helix domain-containing protein</fullName>
    </recommendedName>
</protein>
<evidence type="ECO:0000313" key="1">
    <source>
        <dbReference type="EMBL" id="SDD57180.1"/>
    </source>
</evidence>
<gene>
    <name evidence="1" type="ORF">SAMN05192589_107141</name>
</gene>
<dbReference type="RefSeq" id="WP_092744177.1">
    <property type="nucleotide sequence ID" value="NZ_FMZC01000007.1"/>
</dbReference>
<dbReference type="AlphaFoldDB" id="A0A1G6VU11"/>
<proteinExistence type="predicted"/>
<evidence type="ECO:0000313" key="2">
    <source>
        <dbReference type="Proteomes" id="UP000198781"/>
    </source>
</evidence>
<dbReference type="Proteomes" id="UP000198781">
    <property type="component" value="Unassembled WGS sequence"/>
</dbReference>
<reference evidence="1 2" key="1">
    <citation type="submission" date="2016-10" db="EMBL/GenBank/DDBJ databases">
        <authorList>
            <person name="de Groot N.N."/>
        </authorList>
    </citation>
    <scope>NUCLEOTIDE SEQUENCE [LARGE SCALE GENOMIC DNA]</scope>
    <source>
        <strain evidence="1 2">DSM 16619</strain>
    </source>
</reference>